<keyword evidence="2" id="KW-1185">Reference proteome</keyword>
<comment type="caution">
    <text evidence="1">The sequence shown here is derived from an EMBL/GenBank/DDBJ whole genome shotgun (WGS) entry which is preliminary data.</text>
</comment>
<dbReference type="Proteomes" id="UP000252415">
    <property type="component" value="Unassembled WGS sequence"/>
</dbReference>
<organism evidence="1 2">
    <name type="scientific">Paenibacillus prosopidis</name>
    <dbReference type="NCBI Taxonomy" id="630520"/>
    <lineage>
        <taxon>Bacteria</taxon>
        <taxon>Bacillati</taxon>
        <taxon>Bacillota</taxon>
        <taxon>Bacilli</taxon>
        <taxon>Bacillales</taxon>
        <taxon>Paenibacillaceae</taxon>
        <taxon>Paenibacillus</taxon>
    </lineage>
</organism>
<evidence type="ECO:0000313" key="2">
    <source>
        <dbReference type="Proteomes" id="UP000252415"/>
    </source>
</evidence>
<accession>A0A368VFU7</accession>
<evidence type="ECO:0000313" key="1">
    <source>
        <dbReference type="EMBL" id="RCW40114.1"/>
    </source>
</evidence>
<dbReference type="RefSeq" id="WP_114384262.1">
    <property type="nucleotide sequence ID" value="NZ_QPJD01000040.1"/>
</dbReference>
<proteinExistence type="predicted"/>
<dbReference type="EMBL" id="QPJD01000040">
    <property type="protein sequence ID" value="RCW40114.1"/>
    <property type="molecule type" value="Genomic_DNA"/>
</dbReference>
<gene>
    <name evidence="1" type="ORF">DFP97_1405</name>
</gene>
<dbReference type="OrthoDB" id="2620707at2"/>
<protein>
    <submittedName>
        <fullName evidence="1">Uncharacterized protein</fullName>
    </submittedName>
</protein>
<dbReference type="AlphaFoldDB" id="A0A368VFU7"/>
<sequence>MRKKAITLLRFSEWTLLILFIGFAVLISLPFSDMFNIDKDIRQAKSEGVYFDADMHFQTYFDKSVRLDGVVYNQKEIIVYMTGKQLGPYGKLPNKILVTTDSGATFESLGGGNTTNAFRSRGYFHFKEVPPGIKSITVHNEAYSESFSFNIALQGGDPS</sequence>
<name>A0A368VFU7_9BACL</name>
<reference evidence="1 2" key="1">
    <citation type="submission" date="2018-07" db="EMBL/GenBank/DDBJ databases">
        <title>Genomic Encyclopedia of Type Strains, Phase III (KMG-III): the genomes of soil and plant-associated and newly described type strains.</title>
        <authorList>
            <person name="Whitman W."/>
        </authorList>
    </citation>
    <scope>NUCLEOTIDE SEQUENCE [LARGE SCALE GENOMIC DNA]</scope>
    <source>
        <strain evidence="1 2">CECT 7506</strain>
    </source>
</reference>